<sequence>MALTCWRSAIPRGWTMCWRRWGSWTVGLHIGYALNDSGQLYGKIGYSRLKLEADVLGLQASESGSGVGFAVGYENGLGENAYARVEFGYADNGEIFGLNFQRRHAGVGLGVRF</sequence>
<evidence type="ECO:0000256" key="1">
    <source>
        <dbReference type="ARBA" id="ARBA00022729"/>
    </source>
</evidence>
<dbReference type="Pfam" id="PF13505">
    <property type="entry name" value="OMP_b-brl"/>
    <property type="match status" value="1"/>
</dbReference>
<keyword evidence="4" id="KW-1185">Reference proteome</keyword>
<dbReference type="RefSeq" id="WP_407985035.1">
    <property type="nucleotide sequence ID" value="NZ_WTYZ01000001.1"/>
</dbReference>
<name>A0A844Z398_9SPHN</name>
<evidence type="ECO:0000313" key="3">
    <source>
        <dbReference type="EMBL" id="MXO81974.1"/>
    </source>
</evidence>
<evidence type="ECO:0000313" key="4">
    <source>
        <dbReference type="Proteomes" id="UP000460290"/>
    </source>
</evidence>
<protein>
    <submittedName>
        <fullName evidence="3">Outer membrane beta-barrel protein</fullName>
    </submittedName>
</protein>
<keyword evidence="1" id="KW-0732">Signal</keyword>
<reference evidence="3 4" key="1">
    <citation type="submission" date="2019-12" db="EMBL/GenBank/DDBJ databases">
        <title>Genomic-based taxomic classification of the family Erythrobacteraceae.</title>
        <authorList>
            <person name="Xu L."/>
        </authorList>
    </citation>
    <scope>NUCLEOTIDE SEQUENCE [LARGE SCALE GENOMIC DNA]</scope>
    <source>
        <strain evidence="3 4">KCTC 42006</strain>
    </source>
</reference>
<dbReference type="InterPro" id="IPR011250">
    <property type="entry name" value="OMP/PagP_B-barrel"/>
</dbReference>
<dbReference type="Proteomes" id="UP000460290">
    <property type="component" value="Unassembled WGS sequence"/>
</dbReference>
<comment type="caution">
    <text evidence="3">The sequence shown here is derived from an EMBL/GenBank/DDBJ whole genome shotgun (WGS) entry which is preliminary data.</text>
</comment>
<accession>A0A844Z398</accession>
<organism evidence="3 4">
    <name type="scientific">Pontixanthobacter aestiaquae</name>
    <dbReference type="NCBI Taxonomy" id="1509367"/>
    <lineage>
        <taxon>Bacteria</taxon>
        <taxon>Pseudomonadati</taxon>
        <taxon>Pseudomonadota</taxon>
        <taxon>Alphaproteobacteria</taxon>
        <taxon>Sphingomonadales</taxon>
        <taxon>Erythrobacteraceae</taxon>
        <taxon>Pontixanthobacter</taxon>
    </lineage>
</organism>
<dbReference type="AlphaFoldDB" id="A0A844Z398"/>
<proteinExistence type="predicted"/>
<gene>
    <name evidence="3" type="ORF">GRI35_01125</name>
</gene>
<feature type="domain" description="Outer membrane protein beta-barrel" evidence="2">
    <location>
        <begin position="22"/>
        <end position="113"/>
    </location>
</feature>
<evidence type="ECO:0000259" key="2">
    <source>
        <dbReference type="Pfam" id="PF13505"/>
    </source>
</evidence>
<dbReference type="EMBL" id="WTYZ01000001">
    <property type="protein sequence ID" value="MXO81974.1"/>
    <property type="molecule type" value="Genomic_DNA"/>
</dbReference>
<dbReference type="SUPFAM" id="SSF56925">
    <property type="entry name" value="OMPA-like"/>
    <property type="match status" value="1"/>
</dbReference>
<dbReference type="InterPro" id="IPR027385">
    <property type="entry name" value="Beta-barrel_OMP"/>
</dbReference>
<dbReference type="Gene3D" id="2.40.160.20">
    <property type="match status" value="1"/>
</dbReference>